<feature type="transmembrane region" description="Helical" evidence="7">
    <location>
        <begin position="83"/>
        <end position="104"/>
    </location>
</feature>
<evidence type="ECO:0000313" key="9">
    <source>
        <dbReference type="EMBL" id="MCK8491475.1"/>
    </source>
</evidence>
<gene>
    <name evidence="9" type="ORF">M0L20_06390</name>
</gene>
<evidence type="ECO:0000256" key="6">
    <source>
        <dbReference type="ARBA" id="ARBA00023136"/>
    </source>
</evidence>
<dbReference type="CDD" id="cd06173">
    <property type="entry name" value="MFS_MefA_like"/>
    <property type="match status" value="1"/>
</dbReference>
<dbReference type="InterPro" id="IPR036259">
    <property type="entry name" value="MFS_trans_sf"/>
</dbReference>
<keyword evidence="6 7" id="KW-0472">Membrane</keyword>
<protein>
    <submittedName>
        <fullName evidence="9">MFS transporter</fullName>
    </submittedName>
</protein>
<organism evidence="9 10">
    <name type="scientific">Spirosoma liriopis</name>
    <dbReference type="NCBI Taxonomy" id="2937440"/>
    <lineage>
        <taxon>Bacteria</taxon>
        <taxon>Pseudomonadati</taxon>
        <taxon>Bacteroidota</taxon>
        <taxon>Cytophagia</taxon>
        <taxon>Cytophagales</taxon>
        <taxon>Cytophagaceae</taxon>
        <taxon>Spirosoma</taxon>
    </lineage>
</organism>
<feature type="transmembrane region" description="Helical" evidence="7">
    <location>
        <begin position="51"/>
        <end position="71"/>
    </location>
</feature>
<feature type="transmembrane region" description="Helical" evidence="7">
    <location>
        <begin position="260"/>
        <end position="281"/>
    </location>
</feature>
<dbReference type="Pfam" id="PF05977">
    <property type="entry name" value="MFS_3"/>
    <property type="match status" value="1"/>
</dbReference>
<comment type="caution">
    <text evidence="9">The sequence shown here is derived from an EMBL/GenBank/DDBJ whole genome shotgun (WGS) entry which is preliminary data.</text>
</comment>
<dbReference type="SUPFAM" id="SSF103473">
    <property type="entry name" value="MFS general substrate transporter"/>
    <property type="match status" value="1"/>
</dbReference>
<keyword evidence="5 7" id="KW-1133">Transmembrane helix</keyword>
<feature type="transmembrane region" description="Helical" evidence="7">
    <location>
        <begin position="351"/>
        <end position="373"/>
    </location>
</feature>
<feature type="transmembrane region" description="Helical" evidence="7">
    <location>
        <begin position="293"/>
        <end position="314"/>
    </location>
</feature>
<dbReference type="EMBL" id="JALPRF010000001">
    <property type="protein sequence ID" value="MCK8491475.1"/>
    <property type="molecule type" value="Genomic_DNA"/>
</dbReference>
<dbReference type="PRINTS" id="PR01036">
    <property type="entry name" value="TCRTETB"/>
</dbReference>
<keyword evidence="10" id="KW-1185">Reference proteome</keyword>
<feature type="transmembrane region" description="Helical" evidence="7">
    <location>
        <begin position="320"/>
        <end position="339"/>
    </location>
</feature>
<evidence type="ECO:0000256" key="5">
    <source>
        <dbReference type="ARBA" id="ARBA00022989"/>
    </source>
</evidence>
<dbReference type="RefSeq" id="WP_248476188.1">
    <property type="nucleotide sequence ID" value="NZ_JALPRF010000001.1"/>
</dbReference>
<evidence type="ECO:0000313" key="10">
    <source>
        <dbReference type="Proteomes" id="UP001202180"/>
    </source>
</evidence>
<proteinExistence type="predicted"/>
<sequence length="530" mass="57889">MTASAPVQTRSPLQNPLFRTLWIASMVSNIGTWVQNTGGSWLMTNLTTSSTLVALMQTATTLPVLFAALPAGTLADFFNKRSLLIGSVIFQIIVGIALTVLTYYNLVGPSFLLFFTFLLGLGNASFNPVWQSLTPEIVGRDALPSAVALNGALTNVSRSVGPAIGGLLVAQTGYYAVFATNALSSVYMLIVLIRWRTDATIENKQVGGNVWSALGAGIRYARYSEPLRGVLAHALLFVSFASCIWALLPLIARQQLHFQASGYGSLLGMMGAGSITGVFLLSRLRQRFNLDTLLLAGGLGFACILAVIGFLPQAYLVMPLLYVAGFCWLIVLTSLNISAQYSAPTWVKARVLAIYLLVFQGGMAIFSFLWGALNHLLPLSYTLATAGVGLVGGSLLAYRYKLHPISEINHQPALAWPDPEVIVDLQPSDGPVLVTIDYTVETRNHHDFLTAMQQIGRTRLRDGALEWDVYQDLSNPSHFIETFQVGSWAEHLQQHQHLSQHDYHILQSIKPLINGQPVVHHLLHQRAPVR</sequence>
<evidence type="ECO:0000256" key="4">
    <source>
        <dbReference type="ARBA" id="ARBA00022692"/>
    </source>
</evidence>
<name>A0ABT0HH53_9BACT</name>
<dbReference type="InterPro" id="IPR010290">
    <property type="entry name" value="TM_effector"/>
</dbReference>
<evidence type="ECO:0000259" key="8">
    <source>
        <dbReference type="PROSITE" id="PS50850"/>
    </source>
</evidence>
<feature type="transmembrane region" description="Helical" evidence="7">
    <location>
        <begin position="173"/>
        <end position="195"/>
    </location>
</feature>
<keyword evidence="2" id="KW-0813">Transport</keyword>
<feature type="transmembrane region" description="Helical" evidence="7">
    <location>
        <begin position="229"/>
        <end position="248"/>
    </location>
</feature>
<keyword evidence="3" id="KW-1003">Cell membrane</keyword>
<dbReference type="Gene3D" id="1.20.1250.20">
    <property type="entry name" value="MFS general substrate transporter like domains"/>
    <property type="match status" value="1"/>
</dbReference>
<dbReference type="PANTHER" id="PTHR23513">
    <property type="entry name" value="INTEGRAL MEMBRANE EFFLUX PROTEIN-RELATED"/>
    <property type="match status" value="1"/>
</dbReference>
<feature type="domain" description="Major facilitator superfamily (MFS) profile" evidence="8">
    <location>
        <begin position="17"/>
        <end position="401"/>
    </location>
</feature>
<keyword evidence="4 7" id="KW-0812">Transmembrane</keyword>
<reference evidence="9 10" key="1">
    <citation type="submission" date="2022-04" db="EMBL/GenBank/DDBJ databases">
        <title>Spirosoma sp. strain RP8 genome sequencing and assembly.</title>
        <authorList>
            <person name="Jung Y."/>
        </authorList>
    </citation>
    <scope>NUCLEOTIDE SEQUENCE [LARGE SCALE GENOMIC DNA]</scope>
    <source>
        <strain evidence="9 10">RP8</strain>
    </source>
</reference>
<dbReference type="PANTHER" id="PTHR23513:SF11">
    <property type="entry name" value="STAPHYLOFERRIN A TRANSPORTER"/>
    <property type="match status" value="1"/>
</dbReference>
<feature type="transmembrane region" description="Helical" evidence="7">
    <location>
        <begin position="379"/>
        <end position="398"/>
    </location>
</feature>
<evidence type="ECO:0000256" key="2">
    <source>
        <dbReference type="ARBA" id="ARBA00022448"/>
    </source>
</evidence>
<comment type="subcellular location">
    <subcellularLocation>
        <location evidence="1">Cell membrane</location>
        <topology evidence="1">Multi-pass membrane protein</topology>
    </subcellularLocation>
</comment>
<dbReference type="PROSITE" id="PS50850">
    <property type="entry name" value="MFS"/>
    <property type="match status" value="1"/>
</dbReference>
<evidence type="ECO:0000256" key="7">
    <source>
        <dbReference type="SAM" id="Phobius"/>
    </source>
</evidence>
<dbReference type="InterPro" id="IPR020846">
    <property type="entry name" value="MFS_dom"/>
</dbReference>
<dbReference type="Proteomes" id="UP001202180">
    <property type="component" value="Unassembled WGS sequence"/>
</dbReference>
<accession>A0ABT0HH53</accession>
<evidence type="ECO:0000256" key="3">
    <source>
        <dbReference type="ARBA" id="ARBA00022475"/>
    </source>
</evidence>
<evidence type="ECO:0000256" key="1">
    <source>
        <dbReference type="ARBA" id="ARBA00004651"/>
    </source>
</evidence>